<evidence type="ECO:0000256" key="4">
    <source>
        <dbReference type="ARBA" id="ARBA00022741"/>
    </source>
</evidence>
<organism evidence="9 10">
    <name type="scientific">Pseudozyma flocculosa PF-1</name>
    <dbReference type="NCBI Taxonomy" id="1277687"/>
    <lineage>
        <taxon>Eukaryota</taxon>
        <taxon>Fungi</taxon>
        <taxon>Dikarya</taxon>
        <taxon>Basidiomycota</taxon>
        <taxon>Ustilaginomycotina</taxon>
        <taxon>Ustilaginomycetes</taxon>
        <taxon>Ustilaginales</taxon>
        <taxon>Ustilaginaceae</taxon>
        <taxon>Pseudozyma</taxon>
    </lineage>
</organism>
<feature type="region of interest" description="Disordered" evidence="7">
    <location>
        <begin position="669"/>
        <end position="716"/>
    </location>
</feature>
<feature type="compositionally biased region" description="Basic residues" evidence="7">
    <location>
        <begin position="1593"/>
        <end position="1612"/>
    </location>
</feature>
<dbReference type="Gene3D" id="1.10.510.10">
    <property type="entry name" value="Transferase(Phosphotransferase) domain 1"/>
    <property type="match status" value="2"/>
</dbReference>
<dbReference type="PROSITE" id="PS50011">
    <property type="entry name" value="PROTEIN_KINASE_DOM"/>
    <property type="match status" value="1"/>
</dbReference>
<feature type="compositionally biased region" description="Low complexity" evidence="7">
    <location>
        <begin position="311"/>
        <end position="321"/>
    </location>
</feature>
<dbReference type="PANTHER" id="PTHR24346">
    <property type="entry name" value="MAP/MICROTUBULE AFFINITY-REGULATING KINASE"/>
    <property type="match status" value="1"/>
</dbReference>
<keyword evidence="6" id="KW-0067">ATP-binding</keyword>
<feature type="compositionally biased region" description="Basic and acidic residues" evidence="7">
    <location>
        <begin position="669"/>
        <end position="700"/>
    </location>
</feature>
<protein>
    <recommendedName>
        <fullName evidence="8">Protein kinase domain-containing protein</fullName>
    </recommendedName>
</protein>
<dbReference type="GO" id="GO:0035556">
    <property type="term" value="P:intracellular signal transduction"/>
    <property type="evidence" value="ECO:0007669"/>
    <property type="project" value="TreeGrafter"/>
</dbReference>
<feature type="compositionally biased region" description="Low complexity" evidence="7">
    <location>
        <begin position="1921"/>
        <end position="1930"/>
    </location>
</feature>
<feature type="region of interest" description="Disordered" evidence="7">
    <location>
        <begin position="577"/>
        <end position="597"/>
    </location>
</feature>
<evidence type="ECO:0000256" key="7">
    <source>
        <dbReference type="SAM" id="MobiDB-lite"/>
    </source>
</evidence>
<dbReference type="HOGENOM" id="CLU_002420_0_0_1"/>
<feature type="compositionally biased region" description="Polar residues" evidence="7">
    <location>
        <begin position="297"/>
        <end position="306"/>
    </location>
</feature>
<dbReference type="eggNOG" id="KOG0583">
    <property type="taxonomic scope" value="Eukaryota"/>
</dbReference>
<feature type="compositionally biased region" description="Polar residues" evidence="7">
    <location>
        <begin position="150"/>
        <end position="162"/>
    </location>
</feature>
<dbReference type="PANTHER" id="PTHR24346:SF82">
    <property type="entry name" value="KP78A-RELATED"/>
    <property type="match status" value="1"/>
</dbReference>
<feature type="compositionally biased region" description="Basic and acidic residues" evidence="7">
    <location>
        <begin position="33"/>
        <end position="54"/>
    </location>
</feature>
<feature type="compositionally biased region" description="Basic and acidic residues" evidence="7">
    <location>
        <begin position="1834"/>
        <end position="1845"/>
    </location>
</feature>
<dbReference type="EMBL" id="KE361633">
    <property type="protein sequence ID" value="EPQ28843.1"/>
    <property type="molecule type" value="Genomic_DNA"/>
</dbReference>
<feature type="region of interest" description="Disordered" evidence="7">
    <location>
        <begin position="1653"/>
        <end position="1672"/>
    </location>
</feature>
<evidence type="ECO:0000259" key="8">
    <source>
        <dbReference type="PROSITE" id="PS50011"/>
    </source>
</evidence>
<feature type="compositionally biased region" description="Basic and acidic residues" evidence="7">
    <location>
        <begin position="1739"/>
        <end position="1749"/>
    </location>
</feature>
<feature type="compositionally biased region" description="Polar residues" evidence="7">
    <location>
        <begin position="1911"/>
        <end position="1920"/>
    </location>
</feature>
<evidence type="ECO:0000256" key="1">
    <source>
        <dbReference type="ARBA" id="ARBA00010791"/>
    </source>
</evidence>
<dbReference type="GO" id="GO:0004674">
    <property type="term" value="F:protein serine/threonine kinase activity"/>
    <property type="evidence" value="ECO:0007669"/>
    <property type="project" value="UniProtKB-KW"/>
</dbReference>
<feature type="region of interest" description="Disordered" evidence="7">
    <location>
        <begin position="1378"/>
        <end position="1454"/>
    </location>
</feature>
<dbReference type="InterPro" id="IPR000719">
    <property type="entry name" value="Prot_kinase_dom"/>
</dbReference>
<feature type="region of interest" description="Disordered" evidence="7">
    <location>
        <begin position="1713"/>
        <end position="2120"/>
    </location>
</feature>
<feature type="compositionally biased region" description="Low complexity" evidence="7">
    <location>
        <begin position="2090"/>
        <end position="2100"/>
    </location>
</feature>
<keyword evidence="3" id="KW-0808">Transferase</keyword>
<sequence>MKDATGTEDPLSWRRHQPARPAGPPQLVSMPKAEAKAIPRTRIEPAWKAKDNWRTHAAPLSQQEQHQHQQQSQQQHQPHHQQQQHTNQHQVHFSHDARDAPAAATSASRLSTSLGSTGSTHLAVPSAASARATNNSNPWANGVGVIGSGRPNSSLKPSSIASNGAGRTADLGTSPPQYSRSPPMHSDKWSLTQPTPGPATKLRALQIGGGIGGRLQPLDGQRVHPTPVNRALTEKERNENWMLTPTSSLPSLPGTPSKPRDSSIDSASNVAQANAERTQAVDANALHRRREHESRVYGSNAQTTSRVGGLSSAFSASQQQSLPRTPVVNSASTFASGASPATSGSLLSRGLGGPIHSSPKRSPLVVSGRSGARGNVYAAPGHAYGPGAGQPAAATSAWSPGASPKLLDRTLAPIARLPIIETASQQAYNDSPSHHVSTSVAGLSSLRSPGALTRRDSVASAASSVQGGYSLSRSRRSSQVISPTSPPGTSKRVGVYRPPHLRNRGSVSGLRPSVAHYDRVRTPNLRGHSRSRESSVSLSRGGSRPPSSLAFYRADTIPEHGTPDPSRFPHHRERLQSMTSVAGSIREREDSLGSEDRRSYLAHGERFVAPDARTNDPSDDPVQAAKLALDGASLVAKLEEQSRIDDERIRLSRRNRFDRSSDDVFAETRSRLDNRPFNDLDGDKSGANDDSHGKRQHGDDIDAIDDDNDVDEDDDNASQEFFDLSADDLMHYGASDGYPLSRNGSAIEGRPPGDIFEVGDRLGPGLEHEGQMIRIAETTPGFVDQNGDLTGSQLEVVRKLGEGSYAVVYLVREVMPEDPQLTDADGAFSIADDEDAEMQPAAARAAFITGSRQGRRSGSMPQSPDPHPSYAAARALIHNEDEADETMRGQDSEDLLSSTLKAHVDAGDTTMSYHSPSLEQRRRKDLQDEQHQMQQQQQQQQPRTTPFTPREFALKCLCKRDLPEDMLEIQRLEATIHQSIPAHPNIVTLYRTYETQDWLFLILEYCPGQDLYYWLEQAQDTDAAVAADGPGRVNGEDDASARRYQRDSVSPRPGADGDDMSVGELGTSLDATPPSPSLLASTAGSTLLSRRRVRLISRMFRQICDAVQFCHDRGISHRDIKPENFIVEDRRYTEEAAAASPFAPDQSVSTVADSMRDTEARVIVKMTDFGLATADERCDDFDCGSKPYMAFECHNNVSCDYDPKQADVWSLGVVLLNLLFHRNPFTEPSSDCPSFSAYCYDPVGFLMDSFDGLTEKVACYLAENVFCSVDVETGARKRVSAGELSRWALGLVEHLDLNGPGPGRISRGASMYATTPLIHSRTTSISTLPSMLGSPKGRSRSIAREGSIDLQGLNDFNTDGLYRSSFFGGLRDSISPGPGLFTPDVLPSPRFTPSPRPAERNPFDAQYGRASPLPPAQSPEQQSEPVKGSALRQEVVLDQHSSPRTTVDSDYQERLDRDEVDAMLQCESKAPGTSAEEDLRPSSSHRKSLVLDAGSLPAIIDVEDDVEEMSDKHSATAAEAPAEKSVPAEQSDDISNDNGIGNSSDHETDPDGDDESAAVAPGEAGEGDCGDDPSEPSTEATTAKPASITASNHSKRRKRGARKGRTLAKQLKRSQSVENLSRVTDIDVEAQARDATIRELALASETLARQMSKMSGKQADAEDARSAAVPSVSLSPPTAAAAAKFNLQVLSPVQRADLGAADAAANTATSLVNGRASTDRASLAETASTVSSNWSSAAQRRERINERKAGAAPTLQDSGRSKPMSWRERNPSTTTFSSLASNSTVSSRSSVSSESSSVYSTASAPAALTKRDPSLRSRSRASGLLSVTGLGTISEREKPQRKEVDASYLAGIFGGDEARAMDKKRREAREKAKAEAERERGKGKLLELLQDTKSKDSVGDKDKAARKDTGLSRQSTHDSQASAAASPSPSTSFVSRFRRPGSSSSAKSKDSAFKAIDASGASNASSSPSKPASMSPPVPVTGSIGGGLGLRRDAATSASSLQTALEPREVGAGATRSASLRRSGDKNQLNGDSNVAPMSEAAPHRGGSLRSPSQASFVSLAGKSTASHLAPLSSPSASSSHVPEAGCSDAAAPTTAPAPVAKKRGMGKFFSGMRDTLMNR</sequence>
<dbReference type="SMART" id="SM00220">
    <property type="entry name" value="S_TKc"/>
    <property type="match status" value="1"/>
</dbReference>
<feature type="compositionally biased region" description="Basic and acidic residues" evidence="7">
    <location>
        <begin position="919"/>
        <end position="931"/>
    </location>
</feature>
<feature type="compositionally biased region" description="Polar residues" evidence="7">
    <location>
        <begin position="909"/>
        <end position="918"/>
    </location>
</feature>
<evidence type="ECO:0000256" key="3">
    <source>
        <dbReference type="ARBA" id="ARBA00022679"/>
    </source>
</evidence>
<proteinExistence type="inferred from homology"/>
<feature type="compositionally biased region" description="Polar residues" evidence="7">
    <location>
        <begin position="1713"/>
        <end position="1738"/>
    </location>
</feature>
<feature type="compositionally biased region" description="Low complexity" evidence="7">
    <location>
        <begin position="243"/>
        <end position="257"/>
    </location>
</feature>
<evidence type="ECO:0000256" key="2">
    <source>
        <dbReference type="ARBA" id="ARBA00022527"/>
    </source>
</evidence>
<feature type="region of interest" description="Disordered" evidence="7">
    <location>
        <begin position="1"/>
        <end position="368"/>
    </location>
</feature>
<feature type="region of interest" description="Disordered" evidence="7">
    <location>
        <begin position="1026"/>
        <end position="1081"/>
    </location>
</feature>
<dbReference type="InterPro" id="IPR008271">
    <property type="entry name" value="Ser/Thr_kinase_AS"/>
</dbReference>
<evidence type="ECO:0000313" key="10">
    <source>
        <dbReference type="Proteomes" id="UP000053664"/>
    </source>
</evidence>
<gene>
    <name evidence="9" type="ORF">PFL1_03646</name>
</gene>
<dbReference type="Pfam" id="PF00069">
    <property type="entry name" value="Pkinase"/>
    <property type="match status" value="2"/>
</dbReference>
<feature type="compositionally biased region" description="Polar residues" evidence="7">
    <location>
        <begin position="2050"/>
        <end position="2066"/>
    </location>
</feature>
<accession>A0A061H876</accession>
<feature type="region of interest" description="Disordered" evidence="7">
    <location>
        <begin position="849"/>
        <end position="869"/>
    </location>
</feature>
<feature type="compositionally biased region" description="Polar residues" evidence="7">
    <location>
        <begin position="2016"/>
        <end position="2033"/>
    </location>
</feature>
<dbReference type="GO" id="GO:0005737">
    <property type="term" value="C:cytoplasm"/>
    <property type="evidence" value="ECO:0007669"/>
    <property type="project" value="TreeGrafter"/>
</dbReference>
<feature type="compositionally biased region" description="Acidic residues" evidence="7">
    <location>
        <begin position="701"/>
        <end position="716"/>
    </location>
</feature>
<dbReference type="PROSITE" id="PS00108">
    <property type="entry name" value="PROTEIN_KINASE_ST"/>
    <property type="match status" value="1"/>
</dbReference>
<comment type="similarity">
    <text evidence="1">Belongs to the protein kinase superfamily. CAMK Ser/Thr protein kinase family. NIM1 subfamily.</text>
</comment>
<name>A0A061H876_9BASI</name>
<feature type="compositionally biased region" description="Low complexity" evidence="7">
    <location>
        <begin position="2067"/>
        <end position="2081"/>
    </location>
</feature>
<feature type="compositionally biased region" description="Low complexity" evidence="7">
    <location>
        <begin position="62"/>
        <end position="91"/>
    </location>
</feature>
<feature type="compositionally biased region" description="Low complexity" evidence="7">
    <location>
        <begin position="534"/>
        <end position="549"/>
    </location>
</feature>
<dbReference type="Proteomes" id="UP000053664">
    <property type="component" value="Unassembled WGS sequence"/>
</dbReference>
<dbReference type="GeneID" id="19317754"/>
<feature type="compositionally biased region" description="Acidic residues" evidence="7">
    <location>
        <begin position="1565"/>
        <end position="1574"/>
    </location>
</feature>
<evidence type="ECO:0000256" key="5">
    <source>
        <dbReference type="ARBA" id="ARBA00022777"/>
    </source>
</evidence>
<feature type="region of interest" description="Disordered" evidence="7">
    <location>
        <begin position="454"/>
        <end position="550"/>
    </location>
</feature>
<feature type="compositionally biased region" description="Polar residues" evidence="7">
    <location>
        <begin position="264"/>
        <end position="277"/>
    </location>
</feature>
<reference evidence="9 10" key="1">
    <citation type="journal article" date="2013" name="Plant Cell">
        <title>The transition from a phytopathogenic smut ancestor to an anamorphic biocontrol agent deciphered by comparative whole-genome analysis.</title>
        <authorList>
            <person name="Lefebvre F."/>
            <person name="Joly D.L."/>
            <person name="Labbe C."/>
            <person name="Teichmann B."/>
            <person name="Linning R."/>
            <person name="Belzile F."/>
            <person name="Bakkeren G."/>
            <person name="Belanger R.R."/>
        </authorList>
    </citation>
    <scope>NUCLEOTIDE SEQUENCE [LARGE SCALE GENOMIC DNA]</scope>
    <source>
        <strain evidence="9 10">PF-1</strain>
    </source>
</reference>
<feature type="compositionally biased region" description="Low complexity" evidence="7">
    <location>
        <begin position="1775"/>
        <end position="1807"/>
    </location>
</feature>
<feature type="compositionally biased region" description="Low complexity" evidence="7">
    <location>
        <begin position="1067"/>
        <end position="1081"/>
    </location>
</feature>
<feature type="compositionally biased region" description="Low complexity" evidence="7">
    <location>
        <begin position="1953"/>
        <end position="1973"/>
    </location>
</feature>
<feature type="compositionally biased region" description="Low complexity" evidence="7">
    <location>
        <begin position="100"/>
        <end position="137"/>
    </location>
</feature>
<evidence type="ECO:0000313" key="9">
    <source>
        <dbReference type="EMBL" id="EPQ28843.1"/>
    </source>
</evidence>
<feature type="region of interest" description="Disordered" evidence="7">
    <location>
        <begin position="907"/>
        <end position="947"/>
    </location>
</feature>
<dbReference type="KEGG" id="pfp:PFL1_03646"/>
<keyword evidence="2" id="KW-0723">Serine/threonine-protein kinase</keyword>
<feature type="compositionally biased region" description="Polar residues" evidence="7">
    <location>
        <begin position="327"/>
        <end position="342"/>
    </location>
</feature>
<feature type="compositionally biased region" description="Polar residues" evidence="7">
    <location>
        <begin position="1439"/>
        <end position="1449"/>
    </location>
</feature>
<feature type="compositionally biased region" description="Low complexity" evidence="7">
    <location>
        <begin position="932"/>
        <end position="941"/>
    </location>
</feature>
<dbReference type="InterPro" id="IPR011009">
    <property type="entry name" value="Kinase-like_dom_sf"/>
</dbReference>
<feature type="compositionally biased region" description="Basic and acidic residues" evidence="7">
    <location>
        <begin position="585"/>
        <end position="597"/>
    </location>
</feature>
<evidence type="ECO:0000256" key="6">
    <source>
        <dbReference type="ARBA" id="ARBA00022840"/>
    </source>
</evidence>
<dbReference type="OrthoDB" id="541276at2759"/>
<dbReference type="SUPFAM" id="SSF56112">
    <property type="entry name" value="Protein kinase-like (PK-like)"/>
    <property type="match status" value="1"/>
</dbReference>
<feature type="compositionally biased region" description="Basic and acidic residues" evidence="7">
    <location>
        <begin position="1856"/>
        <end position="1910"/>
    </location>
</feature>
<keyword evidence="5" id="KW-0418">Kinase</keyword>
<feature type="region of interest" description="Disordered" evidence="7">
    <location>
        <begin position="1501"/>
        <end position="1619"/>
    </location>
</feature>
<dbReference type="RefSeq" id="XP_007879356.1">
    <property type="nucleotide sequence ID" value="XM_007881165.1"/>
</dbReference>
<dbReference type="GO" id="GO:0005524">
    <property type="term" value="F:ATP binding"/>
    <property type="evidence" value="ECO:0007669"/>
    <property type="project" value="UniProtKB-KW"/>
</dbReference>
<keyword evidence="4" id="KW-0547">Nucleotide-binding</keyword>
<feature type="domain" description="Protein kinase" evidence="8">
    <location>
        <begin position="794"/>
        <end position="1297"/>
    </location>
</feature>
<feature type="compositionally biased region" description="Low complexity" evidence="7">
    <location>
        <begin position="1995"/>
        <end position="2005"/>
    </location>
</feature>